<dbReference type="FunFam" id="3.30.70.330:FF:000161">
    <property type="entry name" value="RNA binding (RRM/RBD/RNP motifs) family protein"/>
    <property type="match status" value="1"/>
</dbReference>
<dbReference type="GO" id="GO:0008270">
    <property type="term" value="F:zinc ion binding"/>
    <property type="evidence" value="ECO:0007669"/>
    <property type="project" value="UniProtKB-KW"/>
</dbReference>
<dbReference type="PANTHER" id="PTHR12603:SF36">
    <property type="entry name" value="RNA BINDING (RRM_RBD_RNP MOTIFS) FAMILY PROTEIN"/>
    <property type="match status" value="1"/>
</dbReference>
<name>A0A3B6MPS5_WHEAT</name>
<dbReference type="Gramene" id="TraesCS5D02G161900.1">
    <property type="protein sequence ID" value="TraesCS5D02G161900.1"/>
    <property type="gene ID" value="TraesCS5D02G161900"/>
</dbReference>
<protein>
    <recommendedName>
        <fullName evidence="8">RING-type domain-containing protein</fullName>
    </recommendedName>
</protein>
<dbReference type="InterPro" id="IPR001841">
    <property type="entry name" value="Znf_RING"/>
</dbReference>
<dbReference type="InterPro" id="IPR035979">
    <property type="entry name" value="RBD_domain_sf"/>
</dbReference>
<dbReference type="InterPro" id="IPR034261">
    <property type="entry name" value="CNOT4_RRM"/>
</dbReference>
<reference evidence="6" key="1">
    <citation type="submission" date="2018-08" db="EMBL/GenBank/DDBJ databases">
        <authorList>
            <person name="Rossello M."/>
        </authorList>
    </citation>
    <scope>NUCLEOTIDE SEQUENCE [LARGE SCALE GENOMIC DNA]</scope>
    <source>
        <strain evidence="6">cv. Chinese Spring</strain>
    </source>
</reference>
<dbReference type="InterPro" id="IPR003954">
    <property type="entry name" value="RRM_euk-type"/>
</dbReference>
<evidence type="ECO:0008006" key="8">
    <source>
        <dbReference type="Google" id="ProtNLM"/>
    </source>
</evidence>
<organism evidence="6">
    <name type="scientific">Triticum aestivum</name>
    <name type="common">Wheat</name>
    <dbReference type="NCBI Taxonomy" id="4565"/>
    <lineage>
        <taxon>Eukaryota</taxon>
        <taxon>Viridiplantae</taxon>
        <taxon>Streptophyta</taxon>
        <taxon>Embryophyta</taxon>
        <taxon>Tracheophyta</taxon>
        <taxon>Spermatophyta</taxon>
        <taxon>Magnoliopsida</taxon>
        <taxon>Liliopsida</taxon>
        <taxon>Poales</taxon>
        <taxon>Poaceae</taxon>
        <taxon>BOP clade</taxon>
        <taxon>Pooideae</taxon>
        <taxon>Triticodae</taxon>
        <taxon>Triticeae</taxon>
        <taxon>Triticinae</taxon>
        <taxon>Triticum</taxon>
    </lineage>
</organism>
<dbReference type="SUPFAM" id="SSF57850">
    <property type="entry name" value="RING/U-box"/>
    <property type="match status" value="1"/>
</dbReference>
<evidence type="ECO:0000256" key="2">
    <source>
        <dbReference type="PROSITE-ProRule" id="PRU00176"/>
    </source>
</evidence>
<proteinExistence type="predicted"/>
<dbReference type="SMART" id="SM00361">
    <property type="entry name" value="RRM_1"/>
    <property type="match status" value="1"/>
</dbReference>
<evidence type="ECO:0000259" key="4">
    <source>
        <dbReference type="PROSITE" id="PS50089"/>
    </source>
</evidence>
<keyword evidence="2" id="KW-0694">RNA-binding</keyword>
<dbReference type="SUPFAM" id="SSF54928">
    <property type="entry name" value="RNA-binding domain, RBD"/>
    <property type="match status" value="1"/>
</dbReference>
<evidence type="ECO:0000259" key="5">
    <source>
        <dbReference type="PROSITE" id="PS50102"/>
    </source>
</evidence>
<feature type="region of interest" description="Disordered" evidence="3">
    <location>
        <begin position="759"/>
        <end position="866"/>
    </location>
</feature>
<keyword evidence="7" id="KW-1185">Reference proteome</keyword>
<feature type="compositionally biased region" description="Polar residues" evidence="3">
    <location>
        <begin position="825"/>
        <end position="862"/>
    </location>
</feature>
<dbReference type="PROSITE" id="PS50102">
    <property type="entry name" value="RRM"/>
    <property type="match status" value="1"/>
</dbReference>
<dbReference type="GO" id="GO:0003723">
    <property type="term" value="F:RNA binding"/>
    <property type="evidence" value="ECO:0007669"/>
    <property type="project" value="UniProtKB-UniRule"/>
</dbReference>
<dbReference type="InterPro" id="IPR012677">
    <property type="entry name" value="Nucleotide-bd_a/b_plait_sf"/>
</dbReference>
<sequence length="1068" mass="115952">MMTMSDDGDRTCPLCAEEMDITDQQLKPCKCGYEICVWCWHHIIDMAEKEDTEGRCPACRTRYDKDRIVKMAATCDRTVADKNTDKKQKTQKVKSKTLTVEAKKHLASVRVIQRNLVYIIGLPANLCNESVLERREYFGQYGKVLKVSVSRPTGAPSQQTATNNGISVYITYAKEEEAIRCIQAVHNFVLEGKVLRACFGTTKYCHAWLRNMTCGNPDCLYLHDVGSQEDSFTKDEIISAYTRSRVPQMASSVSQRRAGTVLPPPAEDFSYSAVVSAKHTIKNGTTNTTGQSRLSPPNSSSGRSTLPPATSWGHRDLNTRTTATEVASSQSLSKSKSEAHSNSLSSSSMISNSRLPSSWNDDTSTVLKMTEGRQVSERDSLSKTLKPYRPGIAKETQAVTSLESSLDIDFSTIPSAWNDDEVVASDETSKGSEEKQVVNGKFIPSASSKPTEPGQIGSKSSTSPKNGEAVNSSKQNLADCVPHSAISGSVLKRDDGESRPGYTEAEKLSVGVTSVTLDSKDTVHSMAESQQLGAVPNTSVVVPLSQSLKKEQSHLKLAGLSSSENKDPVLSCQSSSDKHLDWSSELQSCRVASPLNDIWNSSVATDKPHATANTSHISLWSDKEINPTSTSDGRTSGTMLQTRLSSTDNASTMLNGRREGLGPMYTPDMVSEHSGMRNHQHRALDAARNDNIGSFGNADNQRNFQDSSFRNCGSDQNFSLLSQNSHGNSYQNGVAFQSLEEDFSKSNPLAMSDIATAGSSRSKISAPPGFAAPARVPPPGFSSQDGLNPPPGFSSGFSSQDMLNHPHGYPHGFPSQAGSNPPHGFSSQAGSNPPHGFSSQAGSNPSRGFNSGFSSQDGSNNIPPGFSSAFSAGFSSQNGSNQAYGSTFSETRLLDNLFGSHTNQYQPQISRHTSDIEFIDPAILAVGKGRMPGVSDSGLDLKNAPFPAQLQTSNNDPRLQLLMQQSMPSHQNLRYTDHVQDAFNPIQNDNYLASRLLPQNHGSLSPYAQMSLQQPRNSQLANGHWDGWSDLRRGNNVPMSDMSRMLYPTEANNFHMLGSNEYNRTFGL</sequence>
<dbReference type="CDD" id="cd16618">
    <property type="entry name" value="mRING-HC-C4C4_CNOT4"/>
    <property type="match status" value="1"/>
</dbReference>
<dbReference type="OrthoDB" id="1923159at2759"/>
<dbReference type="EnsemblPlants" id="TraesCS5D02G161900.1">
    <property type="protein sequence ID" value="TraesCS5D02G161900.1"/>
    <property type="gene ID" value="TraesCS5D02G161900"/>
</dbReference>
<dbReference type="GO" id="GO:0004842">
    <property type="term" value="F:ubiquitin-protein transferase activity"/>
    <property type="evidence" value="ECO:0007669"/>
    <property type="project" value="InterPro"/>
</dbReference>
<gene>
    <name evidence="6" type="primary">LOC123120563</name>
</gene>
<keyword evidence="1" id="KW-0479">Metal-binding</keyword>
<dbReference type="InterPro" id="IPR039515">
    <property type="entry name" value="NOT4_mRING-HC-C4C4"/>
</dbReference>
<reference evidence="6" key="2">
    <citation type="submission" date="2018-10" db="UniProtKB">
        <authorList>
            <consortium name="EnsemblPlants"/>
        </authorList>
    </citation>
    <scope>IDENTIFICATION</scope>
</reference>
<evidence type="ECO:0000256" key="1">
    <source>
        <dbReference type="PROSITE-ProRule" id="PRU00175"/>
    </source>
</evidence>
<dbReference type="Pfam" id="PF14570">
    <property type="entry name" value="zf-RING_4"/>
    <property type="match status" value="1"/>
</dbReference>
<dbReference type="InterPro" id="IPR000504">
    <property type="entry name" value="RRM_dom"/>
</dbReference>
<feature type="domain" description="RRM" evidence="5">
    <location>
        <begin position="115"/>
        <end position="202"/>
    </location>
</feature>
<dbReference type="CDD" id="cd12438">
    <property type="entry name" value="RRM_CNOT4"/>
    <property type="match status" value="1"/>
</dbReference>
<feature type="region of interest" description="Disordered" evidence="3">
    <location>
        <begin position="421"/>
        <end position="479"/>
    </location>
</feature>
<dbReference type="SMR" id="A0A3B6MPS5"/>
<feature type="region of interest" description="Disordered" evidence="3">
    <location>
        <begin position="690"/>
        <end position="710"/>
    </location>
</feature>
<feature type="compositionally biased region" description="Polar residues" evidence="3">
    <location>
        <begin position="457"/>
        <end position="476"/>
    </location>
</feature>
<feature type="compositionally biased region" description="Basic and acidic residues" evidence="3">
    <location>
        <begin position="370"/>
        <end position="381"/>
    </location>
</feature>
<feature type="compositionally biased region" description="Low complexity" evidence="3">
    <location>
        <begin position="328"/>
        <end position="358"/>
    </location>
</feature>
<feature type="region of interest" description="Disordered" evidence="3">
    <location>
        <begin position="282"/>
        <end position="389"/>
    </location>
</feature>
<dbReference type="Pfam" id="PF00076">
    <property type="entry name" value="RRM_1"/>
    <property type="match status" value="1"/>
</dbReference>
<dbReference type="Gene3D" id="3.30.70.330">
    <property type="match status" value="1"/>
</dbReference>
<keyword evidence="1" id="KW-0862">Zinc</keyword>
<feature type="compositionally biased region" description="Polar residues" evidence="3">
    <location>
        <begin position="691"/>
        <end position="710"/>
    </location>
</feature>
<dbReference type="PROSITE" id="PS50089">
    <property type="entry name" value="ZF_RING_2"/>
    <property type="match status" value="1"/>
</dbReference>
<evidence type="ECO:0000256" key="3">
    <source>
        <dbReference type="SAM" id="MobiDB-lite"/>
    </source>
</evidence>
<keyword evidence="1" id="KW-0863">Zinc-finger</keyword>
<dbReference type="GO" id="GO:0030014">
    <property type="term" value="C:CCR4-NOT complex"/>
    <property type="evidence" value="ECO:0007669"/>
    <property type="project" value="InterPro"/>
</dbReference>
<dbReference type="InterPro" id="IPR013083">
    <property type="entry name" value="Znf_RING/FYVE/PHD"/>
</dbReference>
<dbReference type="Gramene" id="TraesCS5D03G0396200.2">
    <property type="protein sequence ID" value="TraesCS5D03G0396200.2.CDS"/>
    <property type="gene ID" value="TraesCS5D03G0396200"/>
</dbReference>
<feature type="compositionally biased region" description="Basic and acidic residues" evidence="3">
    <location>
        <begin position="427"/>
        <end position="436"/>
    </location>
</feature>
<evidence type="ECO:0000313" key="7">
    <source>
        <dbReference type="Proteomes" id="UP000019116"/>
    </source>
</evidence>
<dbReference type="PANTHER" id="PTHR12603">
    <property type="entry name" value="CCR4-NOT TRANSCRIPTION COMPLEX RELATED"/>
    <property type="match status" value="1"/>
</dbReference>
<feature type="compositionally biased region" description="Polar residues" evidence="3">
    <location>
        <begin position="282"/>
        <end position="308"/>
    </location>
</feature>
<dbReference type="Proteomes" id="UP000019116">
    <property type="component" value="Chromosome 5D"/>
</dbReference>
<dbReference type="FunFam" id="3.30.40.10:FF:000155">
    <property type="entry name" value="RNA binding (RRM/RBD/RNP motifs) family protein"/>
    <property type="match status" value="1"/>
</dbReference>
<feature type="domain" description="RING-type" evidence="4">
    <location>
        <begin position="12"/>
        <end position="60"/>
    </location>
</feature>
<dbReference type="InterPro" id="IPR039780">
    <property type="entry name" value="Mot2"/>
</dbReference>
<evidence type="ECO:0000313" key="6">
    <source>
        <dbReference type="EnsemblPlants" id="TraesCS5D02G161900.1"/>
    </source>
</evidence>
<dbReference type="AlphaFoldDB" id="A0A3B6MPS5"/>
<dbReference type="Gene3D" id="3.30.40.10">
    <property type="entry name" value="Zinc/RING finger domain, C3HC4 (zinc finger)"/>
    <property type="match status" value="1"/>
</dbReference>
<accession>A0A3B6MPS5</accession>